<dbReference type="PROSITE" id="PS50042">
    <property type="entry name" value="CNMP_BINDING_3"/>
    <property type="match status" value="1"/>
</dbReference>
<accession>A0ABS2VI20</accession>
<name>A0ABS2VI20_STRAS</name>
<dbReference type="EMBL" id="JAFFZS010000001">
    <property type="protein sequence ID" value="MBN0042735.1"/>
    <property type="molecule type" value="Genomic_DNA"/>
</dbReference>
<dbReference type="RefSeq" id="WP_205380963.1">
    <property type="nucleotide sequence ID" value="NZ_JAFFZS010000001.1"/>
</dbReference>
<dbReference type="Pfam" id="PF00027">
    <property type="entry name" value="cNMP_binding"/>
    <property type="match status" value="1"/>
</dbReference>
<dbReference type="SUPFAM" id="SSF51206">
    <property type="entry name" value="cAMP-binding domain-like"/>
    <property type="match status" value="1"/>
</dbReference>
<keyword evidence="3" id="KW-1185">Reference proteome</keyword>
<comment type="caution">
    <text evidence="2">The sequence shown here is derived from an EMBL/GenBank/DDBJ whole genome shotgun (WGS) entry which is preliminary data.</text>
</comment>
<evidence type="ECO:0000313" key="2">
    <source>
        <dbReference type="EMBL" id="MBN0042735.1"/>
    </source>
</evidence>
<sequence length="151" mass="16743">MTSTAWDSALGAEHRARLTRIAREVSFPAGTRLFEEGRRADRFWIVRAGTVALDIHVPGRRAAVVETLGRGELVGWSWYFPPYEWHLGAETTSTVQAYEFDAATVRLLCEEDAGFGRAVASWVGGVVADRLRATRIRLLDLYAPYGSGDLT</sequence>
<dbReference type="CDD" id="cd00038">
    <property type="entry name" value="CAP_ED"/>
    <property type="match status" value="1"/>
</dbReference>
<proteinExistence type="predicted"/>
<gene>
    <name evidence="2" type="ORF">JS756_01135</name>
</gene>
<feature type="domain" description="Cyclic nucleotide-binding" evidence="1">
    <location>
        <begin position="10"/>
        <end position="75"/>
    </location>
</feature>
<organism evidence="2 3">
    <name type="scientific">Streptomyces actuosus</name>
    <dbReference type="NCBI Taxonomy" id="1885"/>
    <lineage>
        <taxon>Bacteria</taxon>
        <taxon>Bacillati</taxon>
        <taxon>Actinomycetota</taxon>
        <taxon>Actinomycetes</taxon>
        <taxon>Kitasatosporales</taxon>
        <taxon>Streptomycetaceae</taxon>
        <taxon>Streptomyces</taxon>
    </lineage>
</organism>
<dbReference type="InterPro" id="IPR014710">
    <property type="entry name" value="RmlC-like_jellyroll"/>
</dbReference>
<dbReference type="InterPro" id="IPR000595">
    <property type="entry name" value="cNMP-bd_dom"/>
</dbReference>
<dbReference type="InterPro" id="IPR018490">
    <property type="entry name" value="cNMP-bd_dom_sf"/>
</dbReference>
<dbReference type="Gene3D" id="2.60.120.10">
    <property type="entry name" value="Jelly Rolls"/>
    <property type="match status" value="1"/>
</dbReference>
<evidence type="ECO:0000313" key="3">
    <source>
        <dbReference type="Proteomes" id="UP000788262"/>
    </source>
</evidence>
<protein>
    <submittedName>
        <fullName evidence="2">Cyclic nucleotide-binding domain-containing protein</fullName>
    </submittedName>
</protein>
<reference evidence="2 3" key="1">
    <citation type="submission" date="2021-02" db="EMBL/GenBank/DDBJ databases">
        <title>Whole genome sequencing of Streptomyces actuosus VRA1.</title>
        <authorList>
            <person name="Sen G."/>
            <person name="Sen A."/>
        </authorList>
    </citation>
    <scope>NUCLEOTIDE SEQUENCE [LARGE SCALE GENOMIC DNA]</scope>
    <source>
        <strain evidence="2 3">VRA1</strain>
    </source>
</reference>
<evidence type="ECO:0000259" key="1">
    <source>
        <dbReference type="PROSITE" id="PS50042"/>
    </source>
</evidence>
<dbReference type="Proteomes" id="UP000788262">
    <property type="component" value="Unassembled WGS sequence"/>
</dbReference>